<dbReference type="EMBL" id="JAWHQM010000073">
    <property type="protein sequence ID" value="KAK5636558.1"/>
    <property type="molecule type" value="Genomic_DNA"/>
</dbReference>
<comment type="caution">
    <text evidence="2">The sequence shown here is derived from an EMBL/GenBank/DDBJ whole genome shotgun (WGS) entry which is preliminary data.</text>
</comment>
<evidence type="ECO:0000313" key="2">
    <source>
        <dbReference type="EMBL" id="KAK5636558.1"/>
    </source>
</evidence>
<protein>
    <submittedName>
        <fullName evidence="2">Uncharacterized protein</fullName>
    </submittedName>
</protein>
<sequence>MCNCYAYIYRSCRWGHCKFESVDTCLSARLGLREKCRERIINGNPDVVRDFPFCDGICDVCHPQEAKAEQEELKKKEAEEAIAKKKADKEVAAKERDEENQEIQKRTRDDVSFAITNNCSSVSHLGM</sequence>
<evidence type="ECO:0000313" key="3">
    <source>
        <dbReference type="Proteomes" id="UP001305414"/>
    </source>
</evidence>
<reference evidence="2 3" key="1">
    <citation type="submission" date="2023-10" db="EMBL/GenBank/DDBJ databases">
        <title>Draft genome sequence of Xylaria bambusicola isolate GMP-LS, the root and basal stem rot pathogen of sugarcane in Indonesia.</title>
        <authorList>
            <person name="Selvaraj P."/>
            <person name="Muralishankar V."/>
            <person name="Muruganantham S."/>
            <person name="Sp S."/>
            <person name="Haryani S."/>
            <person name="Lau K.J.X."/>
            <person name="Naqvi N.I."/>
        </authorList>
    </citation>
    <scope>NUCLEOTIDE SEQUENCE [LARGE SCALE GENOMIC DNA]</scope>
    <source>
        <strain evidence="2">GMP-LS</strain>
    </source>
</reference>
<dbReference type="AlphaFoldDB" id="A0AAN7UZB1"/>
<organism evidence="2 3">
    <name type="scientific">Xylaria bambusicola</name>
    <dbReference type="NCBI Taxonomy" id="326684"/>
    <lineage>
        <taxon>Eukaryota</taxon>
        <taxon>Fungi</taxon>
        <taxon>Dikarya</taxon>
        <taxon>Ascomycota</taxon>
        <taxon>Pezizomycotina</taxon>
        <taxon>Sordariomycetes</taxon>
        <taxon>Xylariomycetidae</taxon>
        <taxon>Xylariales</taxon>
        <taxon>Xylariaceae</taxon>
        <taxon>Xylaria</taxon>
    </lineage>
</organism>
<feature type="region of interest" description="Disordered" evidence="1">
    <location>
        <begin position="84"/>
        <end position="107"/>
    </location>
</feature>
<dbReference type="Proteomes" id="UP001305414">
    <property type="component" value="Unassembled WGS sequence"/>
</dbReference>
<name>A0AAN7UZB1_9PEZI</name>
<accession>A0AAN7UZB1</accession>
<evidence type="ECO:0000256" key="1">
    <source>
        <dbReference type="SAM" id="MobiDB-lite"/>
    </source>
</evidence>
<gene>
    <name evidence="2" type="ORF">RRF57_012270</name>
</gene>
<proteinExistence type="predicted"/>
<keyword evidence="3" id="KW-1185">Reference proteome</keyword>